<dbReference type="InterPro" id="IPR035965">
    <property type="entry name" value="PAS-like_dom_sf"/>
</dbReference>
<keyword evidence="6" id="KW-1185">Reference proteome</keyword>
<evidence type="ECO:0000256" key="3">
    <source>
        <dbReference type="ARBA" id="ARBA00023163"/>
    </source>
</evidence>
<dbReference type="EMBL" id="JACEZS010000007">
    <property type="protein sequence ID" value="MBA5605647.1"/>
    <property type="molecule type" value="Genomic_DNA"/>
</dbReference>
<dbReference type="InterPro" id="IPR020449">
    <property type="entry name" value="Tscrpt_reg_AraC-type_HTH"/>
</dbReference>
<dbReference type="CDD" id="cd00130">
    <property type="entry name" value="PAS"/>
    <property type="match status" value="1"/>
</dbReference>
<reference evidence="5 6" key="1">
    <citation type="submission" date="2020-07" db="EMBL/GenBank/DDBJ databases">
        <title>Novel species isolated from subtropical streams in China.</title>
        <authorList>
            <person name="Lu H."/>
        </authorList>
    </citation>
    <scope>NUCLEOTIDE SEQUENCE [LARGE SCALE GENOMIC DNA]</scope>
    <source>
        <strain evidence="5 6">FT3S</strain>
    </source>
</reference>
<dbReference type="Pfam" id="PF12833">
    <property type="entry name" value="HTH_18"/>
    <property type="match status" value="1"/>
</dbReference>
<organism evidence="5 6">
    <name type="scientific">Rugamonas fusca</name>
    <dbReference type="NCBI Taxonomy" id="2758568"/>
    <lineage>
        <taxon>Bacteria</taxon>
        <taxon>Pseudomonadati</taxon>
        <taxon>Pseudomonadota</taxon>
        <taxon>Betaproteobacteria</taxon>
        <taxon>Burkholderiales</taxon>
        <taxon>Oxalobacteraceae</taxon>
        <taxon>Telluria group</taxon>
        <taxon>Rugamonas</taxon>
    </lineage>
</organism>
<evidence type="ECO:0000256" key="1">
    <source>
        <dbReference type="ARBA" id="ARBA00023015"/>
    </source>
</evidence>
<dbReference type="SUPFAM" id="SSF46689">
    <property type="entry name" value="Homeodomain-like"/>
    <property type="match status" value="2"/>
</dbReference>
<dbReference type="GO" id="GO:0043565">
    <property type="term" value="F:sequence-specific DNA binding"/>
    <property type="evidence" value="ECO:0007669"/>
    <property type="project" value="InterPro"/>
</dbReference>
<keyword evidence="3" id="KW-0804">Transcription</keyword>
<dbReference type="PROSITE" id="PS00041">
    <property type="entry name" value="HTH_ARAC_FAMILY_1"/>
    <property type="match status" value="1"/>
</dbReference>
<dbReference type="Gene3D" id="3.30.450.20">
    <property type="entry name" value="PAS domain"/>
    <property type="match status" value="1"/>
</dbReference>
<dbReference type="RefSeq" id="WP_182216796.1">
    <property type="nucleotide sequence ID" value="NZ_JACEZS010000007.1"/>
</dbReference>
<dbReference type="Gene3D" id="1.10.10.60">
    <property type="entry name" value="Homeodomain-like"/>
    <property type="match status" value="1"/>
</dbReference>
<evidence type="ECO:0000313" key="5">
    <source>
        <dbReference type="EMBL" id="MBA5605647.1"/>
    </source>
</evidence>
<dbReference type="InterPro" id="IPR009057">
    <property type="entry name" value="Homeodomain-like_sf"/>
</dbReference>
<evidence type="ECO:0000313" key="6">
    <source>
        <dbReference type="Proteomes" id="UP000566711"/>
    </source>
</evidence>
<dbReference type="PROSITE" id="PS01124">
    <property type="entry name" value="HTH_ARAC_FAMILY_2"/>
    <property type="match status" value="1"/>
</dbReference>
<dbReference type="SMART" id="SM00342">
    <property type="entry name" value="HTH_ARAC"/>
    <property type="match status" value="1"/>
</dbReference>
<name>A0A7W2EGR6_9BURK</name>
<dbReference type="GO" id="GO:0003700">
    <property type="term" value="F:DNA-binding transcription factor activity"/>
    <property type="evidence" value="ECO:0007669"/>
    <property type="project" value="InterPro"/>
</dbReference>
<sequence length="267" mass="29358">MADALGGAGQGARWRSVELAAIETLFDALSDVAFFVKDRDGRYLAVNHTLVRRCGLRSKQELVGKTVLEVHPRHLASNYMAQDRHVIEAGCAIRQHLELHLYPNRRHGWCLTHKTPLRDDGGAIVGLVGTSHDLGLADEQHPVYRQIASIAQHIRDHYHQPLCLEQLARDAGLSLARVERLFQRVFHYSPRQLLLQSRLNGALALMAADDARSIAAIAAACGYTDHSAFSRQFKALTGWTPVQYRARLREGGAPATAPAGLLASLGA</sequence>
<dbReference type="PANTHER" id="PTHR46796">
    <property type="entry name" value="HTH-TYPE TRANSCRIPTIONAL ACTIVATOR RHAS-RELATED"/>
    <property type="match status" value="1"/>
</dbReference>
<dbReference type="InterPro" id="IPR018060">
    <property type="entry name" value="HTH_AraC"/>
</dbReference>
<dbReference type="InterPro" id="IPR013656">
    <property type="entry name" value="PAS_4"/>
</dbReference>
<evidence type="ECO:0000256" key="2">
    <source>
        <dbReference type="ARBA" id="ARBA00023125"/>
    </source>
</evidence>
<accession>A0A7W2EGR6</accession>
<dbReference type="NCBIfam" id="TIGR00229">
    <property type="entry name" value="sensory_box"/>
    <property type="match status" value="1"/>
</dbReference>
<evidence type="ECO:0000259" key="4">
    <source>
        <dbReference type="PROSITE" id="PS01124"/>
    </source>
</evidence>
<feature type="domain" description="HTH araC/xylS-type" evidence="4">
    <location>
        <begin position="148"/>
        <end position="247"/>
    </location>
</feature>
<gene>
    <name evidence="5" type="ORF">H3H36_09760</name>
</gene>
<dbReference type="Proteomes" id="UP000566711">
    <property type="component" value="Unassembled WGS sequence"/>
</dbReference>
<protein>
    <submittedName>
        <fullName evidence="5">AraC family transcriptional regulator</fullName>
    </submittedName>
</protein>
<dbReference type="InterPro" id="IPR050204">
    <property type="entry name" value="AraC_XylS_family_regulators"/>
</dbReference>
<proteinExistence type="predicted"/>
<comment type="caution">
    <text evidence="5">The sequence shown here is derived from an EMBL/GenBank/DDBJ whole genome shotgun (WGS) entry which is preliminary data.</text>
</comment>
<dbReference type="AlphaFoldDB" id="A0A7W2EGR6"/>
<keyword evidence="2" id="KW-0238">DNA-binding</keyword>
<dbReference type="SUPFAM" id="SSF55785">
    <property type="entry name" value="PYP-like sensor domain (PAS domain)"/>
    <property type="match status" value="1"/>
</dbReference>
<dbReference type="PANTHER" id="PTHR46796:SF13">
    <property type="entry name" value="HTH-TYPE TRANSCRIPTIONAL ACTIVATOR RHAS"/>
    <property type="match status" value="1"/>
</dbReference>
<dbReference type="InterPro" id="IPR018062">
    <property type="entry name" value="HTH_AraC-typ_CS"/>
</dbReference>
<keyword evidence="1" id="KW-0805">Transcription regulation</keyword>
<dbReference type="Pfam" id="PF08448">
    <property type="entry name" value="PAS_4"/>
    <property type="match status" value="1"/>
</dbReference>
<dbReference type="InterPro" id="IPR000014">
    <property type="entry name" value="PAS"/>
</dbReference>
<dbReference type="PRINTS" id="PR00032">
    <property type="entry name" value="HTHARAC"/>
</dbReference>